<dbReference type="EMBL" id="CP003065">
    <property type="protein sequence ID" value="AEV69921.1"/>
    <property type="molecule type" value="Genomic_DNA"/>
</dbReference>
<dbReference type="eggNOG" id="COG0645">
    <property type="taxonomic scope" value="Bacteria"/>
</dbReference>
<name>G8LXY9_ACECE</name>
<evidence type="ECO:0000313" key="1">
    <source>
        <dbReference type="EMBL" id="AEV69921.1"/>
    </source>
</evidence>
<dbReference type="AlphaFoldDB" id="G8LXY9"/>
<reference evidence="2" key="1">
    <citation type="submission" date="2011-12" db="EMBL/GenBank/DDBJ databases">
        <title>Complete sequence of Clostridium clariflavum DSM 19732.</title>
        <authorList>
            <consortium name="US DOE Joint Genome Institute"/>
            <person name="Lucas S."/>
            <person name="Han J."/>
            <person name="Lapidus A."/>
            <person name="Cheng J.-F."/>
            <person name="Goodwin L."/>
            <person name="Pitluck S."/>
            <person name="Peters L."/>
            <person name="Teshima H."/>
            <person name="Detter J.C."/>
            <person name="Han C."/>
            <person name="Tapia R."/>
            <person name="Land M."/>
            <person name="Hauser L."/>
            <person name="Kyrpides N."/>
            <person name="Ivanova N."/>
            <person name="Pagani I."/>
            <person name="Kitzmiller T."/>
            <person name="Lynd L."/>
            <person name="Izquierdo J."/>
            <person name="Woyke T."/>
        </authorList>
    </citation>
    <scope>NUCLEOTIDE SEQUENCE [LARGE SCALE GENOMIC DNA]</scope>
    <source>
        <strain evidence="2">DSM 19732 / NBRC 101661 / EBR45</strain>
    </source>
</reference>
<evidence type="ECO:0000313" key="2">
    <source>
        <dbReference type="Proteomes" id="UP000005435"/>
    </source>
</evidence>
<dbReference type="RefSeq" id="WP_014256451.1">
    <property type="nucleotide sequence ID" value="NC_016627.1"/>
</dbReference>
<accession>G8LXY9</accession>
<evidence type="ECO:0008006" key="3">
    <source>
        <dbReference type="Google" id="ProtNLM"/>
    </source>
</evidence>
<dbReference type="OrthoDB" id="2639622at2"/>
<dbReference type="InterPro" id="IPR027417">
    <property type="entry name" value="P-loop_NTPase"/>
</dbReference>
<protein>
    <recommendedName>
        <fullName evidence="3">AAA domain-containing protein</fullName>
    </recommendedName>
</protein>
<dbReference type="SUPFAM" id="SSF52540">
    <property type="entry name" value="P-loop containing nucleoside triphosphate hydrolases"/>
    <property type="match status" value="1"/>
</dbReference>
<keyword evidence="2" id="KW-1185">Reference proteome</keyword>
<reference evidence="1 2" key="2">
    <citation type="journal article" date="2012" name="Stand. Genomic Sci.">
        <title>Complete Genome Sequence of Clostridium clariflavum DSM 19732.</title>
        <authorList>
            <person name="Izquierdo J.A."/>
            <person name="Goodwin L."/>
            <person name="Davenport K.W."/>
            <person name="Teshima H."/>
            <person name="Bruce D."/>
            <person name="Detter C."/>
            <person name="Tapia R."/>
            <person name="Han S."/>
            <person name="Land M."/>
            <person name="Hauser L."/>
            <person name="Jeffries C.D."/>
            <person name="Han J."/>
            <person name="Pitluck S."/>
            <person name="Nolan M."/>
            <person name="Chen A."/>
            <person name="Huntemann M."/>
            <person name="Mavromatis K."/>
            <person name="Mikhailova N."/>
            <person name="Liolios K."/>
            <person name="Woyke T."/>
            <person name="Lynd L.R."/>
        </authorList>
    </citation>
    <scope>NUCLEOTIDE SEQUENCE [LARGE SCALE GENOMIC DNA]</scope>
    <source>
        <strain evidence="2">DSM 19732 / NBRC 101661 / EBR45</strain>
    </source>
</reference>
<dbReference type="KEGG" id="ccl:Clocl_3423"/>
<dbReference type="Pfam" id="PF13671">
    <property type="entry name" value="AAA_33"/>
    <property type="match status" value="1"/>
</dbReference>
<sequence>MAKVILICGKICSGKSYYSKMLKQKINAVILSCDEVVFDLSMENIGDKHDDLVCKIKKYLYKKSLEIIEAGNNVILDFGFWSKKERDEVSRYYMERGIDFEWHYIDISDEEWKRNINERNDLVCKGLSRNFFVDEGLLKKMESIFEEPSKEEIDVWYIYKRL</sequence>
<proteinExistence type="predicted"/>
<gene>
    <name evidence="1" type="ordered locus">Clocl_3423</name>
</gene>
<dbReference type="STRING" id="720554.Clocl_3423"/>
<dbReference type="Gene3D" id="3.40.50.300">
    <property type="entry name" value="P-loop containing nucleotide triphosphate hydrolases"/>
    <property type="match status" value="1"/>
</dbReference>
<dbReference type="Proteomes" id="UP000005435">
    <property type="component" value="Chromosome"/>
</dbReference>
<organism evidence="1 2">
    <name type="scientific">Acetivibrio clariflavus (strain DSM 19732 / NBRC 101661 / EBR45)</name>
    <name type="common">Clostridium clariflavum</name>
    <dbReference type="NCBI Taxonomy" id="720554"/>
    <lineage>
        <taxon>Bacteria</taxon>
        <taxon>Bacillati</taxon>
        <taxon>Bacillota</taxon>
        <taxon>Clostridia</taxon>
        <taxon>Eubacteriales</taxon>
        <taxon>Oscillospiraceae</taxon>
        <taxon>Acetivibrio</taxon>
    </lineage>
</organism>
<dbReference type="HOGENOM" id="CLU_105030_2_0_9"/>